<gene>
    <name evidence="7" type="ORF">U6N30_15300</name>
</gene>
<feature type="transmembrane region" description="Helical" evidence="5">
    <location>
        <begin position="276"/>
        <end position="297"/>
    </location>
</feature>
<accession>A0ABZ1BBH7</accession>
<comment type="subcellular location">
    <subcellularLocation>
        <location evidence="1">Cell membrane</location>
        <topology evidence="1">Multi-pass membrane protein</topology>
    </subcellularLocation>
</comment>
<evidence type="ECO:0000256" key="3">
    <source>
        <dbReference type="ARBA" id="ARBA00022989"/>
    </source>
</evidence>
<feature type="transmembrane region" description="Helical" evidence="5">
    <location>
        <begin position="136"/>
        <end position="158"/>
    </location>
</feature>
<keyword evidence="8" id="KW-1185">Reference proteome</keyword>
<evidence type="ECO:0000259" key="6">
    <source>
        <dbReference type="PROSITE" id="PS50850"/>
    </source>
</evidence>
<keyword evidence="4 5" id="KW-0472">Membrane</keyword>
<dbReference type="InterPro" id="IPR036259">
    <property type="entry name" value="MFS_trans_sf"/>
</dbReference>
<feature type="transmembrane region" description="Helical" evidence="5">
    <location>
        <begin position="67"/>
        <end position="84"/>
    </location>
</feature>
<keyword evidence="3 5" id="KW-1133">Transmembrane helix</keyword>
<dbReference type="InterPro" id="IPR011701">
    <property type="entry name" value="MFS"/>
</dbReference>
<evidence type="ECO:0000313" key="7">
    <source>
        <dbReference type="EMBL" id="WRL67009.1"/>
    </source>
</evidence>
<feature type="transmembrane region" description="Helical" evidence="5">
    <location>
        <begin position="105"/>
        <end position="130"/>
    </location>
</feature>
<feature type="domain" description="Major facilitator superfamily (MFS) profile" evidence="6">
    <location>
        <begin position="96"/>
        <end position="316"/>
    </location>
</feature>
<keyword evidence="2 5" id="KW-0812">Transmembrane</keyword>
<evidence type="ECO:0000256" key="5">
    <source>
        <dbReference type="SAM" id="Phobius"/>
    </source>
</evidence>
<evidence type="ECO:0000256" key="2">
    <source>
        <dbReference type="ARBA" id="ARBA00022692"/>
    </source>
</evidence>
<dbReference type="PROSITE" id="PS50850">
    <property type="entry name" value="MFS"/>
    <property type="match status" value="1"/>
</dbReference>
<dbReference type="EMBL" id="CP141261">
    <property type="protein sequence ID" value="WRL67009.1"/>
    <property type="molecule type" value="Genomic_DNA"/>
</dbReference>
<proteinExistence type="predicted"/>
<evidence type="ECO:0000256" key="1">
    <source>
        <dbReference type="ARBA" id="ARBA00004651"/>
    </source>
</evidence>
<evidence type="ECO:0000313" key="8">
    <source>
        <dbReference type="Proteomes" id="UP001324287"/>
    </source>
</evidence>
<reference evidence="7 8" key="1">
    <citation type="submission" date="2023-12" db="EMBL/GenBank/DDBJ databases">
        <title>Blastococcus brunescens sp. nov., an actonobacterium isolated from sandstone collected in sahara desert.</title>
        <authorList>
            <person name="Gtari M."/>
            <person name="Ghodhbane F."/>
        </authorList>
    </citation>
    <scope>NUCLEOTIDE SEQUENCE [LARGE SCALE GENOMIC DNA]</scope>
    <source>
        <strain evidence="7 8">BMG 8361</strain>
    </source>
</reference>
<protein>
    <submittedName>
        <fullName evidence="7">MFS transporter</fullName>
    </submittedName>
</protein>
<dbReference type="Gene3D" id="1.20.1250.20">
    <property type="entry name" value="MFS general substrate transporter like domains"/>
    <property type="match status" value="1"/>
</dbReference>
<dbReference type="InterPro" id="IPR020846">
    <property type="entry name" value="MFS_dom"/>
</dbReference>
<dbReference type="Pfam" id="PF07690">
    <property type="entry name" value="MFS_1"/>
    <property type="match status" value="1"/>
</dbReference>
<dbReference type="PANTHER" id="PTHR42718">
    <property type="entry name" value="MAJOR FACILITATOR SUPERFAMILY MULTIDRUG TRANSPORTER MFSC"/>
    <property type="match status" value="1"/>
</dbReference>
<dbReference type="PANTHER" id="PTHR42718:SF39">
    <property type="entry name" value="ACTINORHODIN TRANSPORTER-RELATED"/>
    <property type="match status" value="1"/>
</dbReference>
<organism evidence="7 8">
    <name type="scientific">Blastococcus brunescens</name>
    <dbReference type="NCBI Taxonomy" id="1564165"/>
    <lineage>
        <taxon>Bacteria</taxon>
        <taxon>Bacillati</taxon>
        <taxon>Actinomycetota</taxon>
        <taxon>Actinomycetes</taxon>
        <taxon>Geodermatophilales</taxon>
        <taxon>Geodermatophilaceae</taxon>
        <taxon>Blastococcus</taxon>
    </lineage>
</organism>
<sequence length="316" mass="32480">MALGVLHQPADRAGRDPAGLAAAAEAGSLGERHDYDPLGVVLLGAGIVALLLPLVQERQWQGSAKWLLVPVAALLLAAFVAWEIRYARRGKEPLVDLVLFRLRSFSFGSAMITLFFAGFTPLFFVFTLFLQTGLGYSALEAGIAITPFAVGSAVGAAFGGRIVDRFGRTLVAGGLSMVVIGFVGVVVAVWLVPERGTGWATLAPLLIGGVGAGLVISPNQALTLSQVPVARAGTAGGLLQVGQRIGAAVGIAAVGSVFFARVAATEGDFASAFDHGMLVATGFVVAALVVAVVDVVLDRRIHRRATVGQPGSVATS</sequence>
<evidence type="ECO:0000256" key="4">
    <source>
        <dbReference type="ARBA" id="ARBA00023136"/>
    </source>
</evidence>
<dbReference type="Proteomes" id="UP001324287">
    <property type="component" value="Chromosome"/>
</dbReference>
<feature type="transmembrane region" description="Helical" evidence="5">
    <location>
        <begin position="198"/>
        <end position="216"/>
    </location>
</feature>
<feature type="transmembrane region" description="Helical" evidence="5">
    <location>
        <begin position="38"/>
        <end position="55"/>
    </location>
</feature>
<feature type="transmembrane region" description="Helical" evidence="5">
    <location>
        <begin position="170"/>
        <end position="192"/>
    </location>
</feature>
<feature type="transmembrane region" description="Helical" evidence="5">
    <location>
        <begin position="245"/>
        <end position="264"/>
    </location>
</feature>
<name>A0ABZ1BBH7_9ACTN</name>
<dbReference type="SUPFAM" id="SSF103473">
    <property type="entry name" value="MFS general substrate transporter"/>
    <property type="match status" value="1"/>
</dbReference>